<dbReference type="EMBL" id="SJST01000007">
    <property type="protein sequence ID" value="TCD12431.1"/>
    <property type="molecule type" value="Genomic_DNA"/>
</dbReference>
<dbReference type="SUPFAM" id="SSF53067">
    <property type="entry name" value="Actin-like ATPase domain"/>
    <property type="match status" value="2"/>
</dbReference>
<protein>
    <submittedName>
        <fullName evidence="7">Carbohydrate kinase</fullName>
    </submittedName>
</protein>
<evidence type="ECO:0000256" key="3">
    <source>
        <dbReference type="ARBA" id="ARBA00022777"/>
    </source>
</evidence>
<dbReference type="InterPro" id="IPR050406">
    <property type="entry name" value="FGGY_Carb_Kinase"/>
</dbReference>
<organism evidence="7 8">
    <name type="scientific">Oricola cellulosilytica</name>
    <dbReference type="NCBI Taxonomy" id="1429082"/>
    <lineage>
        <taxon>Bacteria</taxon>
        <taxon>Pseudomonadati</taxon>
        <taxon>Pseudomonadota</taxon>
        <taxon>Alphaproteobacteria</taxon>
        <taxon>Hyphomicrobiales</taxon>
        <taxon>Ahrensiaceae</taxon>
        <taxon>Oricola</taxon>
    </lineage>
</organism>
<evidence type="ECO:0000259" key="6">
    <source>
        <dbReference type="Pfam" id="PF02782"/>
    </source>
</evidence>
<dbReference type="Proteomes" id="UP000291301">
    <property type="component" value="Unassembled WGS sequence"/>
</dbReference>
<dbReference type="OrthoDB" id="9805576at2"/>
<dbReference type="InterPro" id="IPR043129">
    <property type="entry name" value="ATPase_NBD"/>
</dbReference>
<name>A0A4R0P8W9_9HYPH</name>
<dbReference type="CDD" id="cd07804">
    <property type="entry name" value="ASKHA_NBD_FGGY_RrXK-like"/>
    <property type="match status" value="1"/>
</dbReference>
<dbReference type="GO" id="GO:0005975">
    <property type="term" value="P:carbohydrate metabolic process"/>
    <property type="evidence" value="ECO:0007669"/>
    <property type="project" value="InterPro"/>
</dbReference>
<comment type="similarity">
    <text evidence="1 4">Belongs to the FGGY kinase family.</text>
</comment>
<dbReference type="RefSeq" id="WP_131570638.1">
    <property type="nucleotide sequence ID" value="NZ_JAINFK010000005.1"/>
</dbReference>
<dbReference type="InterPro" id="IPR018485">
    <property type="entry name" value="FGGY_C"/>
</dbReference>
<dbReference type="Pfam" id="PF02782">
    <property type="entry name" value="FGGY_C"/>
    <property type="match status" value="1"/>
</dbReference>
<feature type="domain" description="Carbohydrate kinase FGGY N-terminal" evidence="5">
    <location>
        <begin position="3"/>
        <end position="247"/>
    </location>
</feature>
<dbReference type="InterPro" id="IPR018483">
    <property type="entry name" value="Carb_kinase_FGGY_CS"/>
</dbReference>
<evidence type="ECO:0000256" key="4">
    <source>
        <dbReference type="RuleBase" id="RU003733"/>
    </source>
</evidence>
<keyword evidence="3 4" id="KW-0418">Kinase</keyword>
<dbReference type="AlphaFoldDB" id="A0A4R0P8W9"/>
<sequence>MSYYLGVDIGTFESKGVLVDPEGRIAGMASRPHKMLVPRAGWAEHRPDEDWWGDFVHITKALLRETGINPKTIGAIGCSAIGPCMLPVDDDGNTLMNGVLYGVDNRAAREVAELTEKFGEERLIAECGNALTSQSVGPKILWLKRNHPEIHAKAATIHTATSYLVQKLTGERVIDHYTAANFAPLYRIADRGWSSELSEGIVDPDRLPVPRWSTEITGAVTAVAAEETGLAAGTPVITGTVDAAAEAVSVGVAAPGQMMVMYGSTIFIIMPTAERVSDPRLWYAPWLFDGQHASMAGLATSGTLTHWFRDQFARELDPDDAFPALAKEAEASPPGAKGLVMLPYFSGERTPIHDPDAKGVIFGLDLTHTRGDIYRALLEGIAYGTTHVVDTYREIGHAPKTLHAVGGGTKNRVWAQATSDVTGMRQVLREKSVGASYGDAFLAAVALGDAELADIDRWNPEVEGFAPDPANVNAYSRQYQVFRDLYPGTKALMAALSADAP</sequence>
<dbReference type="GO" id="GO:0016773">
    <property type="term" value="F:phosphotransferase activity, alcohol group as acceptor"/>
    <property type="evidence" value="ECO:0007669"/>
    <property type="project" value="InterPro"/>
</dbReference>
<dbReference type="PROSITE" id="PS00445">
    <property type="entry name" value="FGGY_KINASES_2"/>
    <property type="match status" value="1"/>
</dbReference>
<evidence type="ECO:0000256" key="2">
    <source>
        <dbReference type="ARBA" id="ARBA00022679"/>
    </source>
</evidence>
<dbReference type="Gene3D" id="3.30.420.40">
    <property type="match status" value="2"/>
</dbReference>
<dbReference type="PANTHER" id="PTHR43095:SF5">
    <property type="entry name" value="XYLULOSE KINASE"/>
    <property type="match status" value="1"/>
</dbReference>
<evidence type="ECO:0000259" key="5">
    <source>
        <dbReference type="Pfam" id="PF00370"/>
    </source>
</evidence>
<keyword evidence="8" id="KW-1185">Reference proteome</keyword>
<feature type="domain" description="Carbohydrate kinase FGGY C-terminal" evidence="6">
    <location>
        <begin position="259"/>
        <end position="447"/>
    </location>
</feature>
<dbReference type="InterPro" id="IPR000577">
    <property type="entry name" value="Carb_kinase_FGGY"/>
</dbReference>
<evidence type="ECO:0000313" key="7">
    <source>
        <dbReference type="EMBL" id="TCD12431.1"/>
    </source>
</evidence>
<keyword evidence="2 4" id="KW-0808">Transferase</keyword>
<dbReference type="GO" id="GO:0016301">
    <property type="term" value="F:kinase activity"/>
    <property type="evidence" value="ECO:0007669"/>
    <property type="project" value="UniProtKB-KW"/>
</dbReference>
<dbReference type="Pfam" id="PF00370">
    <property type="entry name" value="FGGY_N"/>
    <property type="match status" value="1"/>
</dbReference>
<dbReference type="PANTHER" id="PTHR43095">
    <property type="entry name" value="SUGAR KINASE"/>
    <property type="match status" value="1"/>
</dbReference>
<reference evidence="7 8" key="1">
    <citation type="journal article" date="2015" name="Antonie Van Leeuwenhoek">
        <title>Oricola cellulosilytica gen. nov., sp. nov., a cellulose-degrading bacterium of the family Phyllobacteriaceae isolated from surface seashore water, and emended descriptions of Mesorhizobium loti and Phyllobacterium myrsinacearum.</title>
        <authorList>
            <person name="Hameed A."/>
            <person name="Shahina M."/>
            <person name="Lai W.A."/>
            <person name="Lin S.Y."/>
            <person name="Young L.S."/>
            <person name="Liu Y.C."/>
            <person name="Hsu Y.H."/>
            <person name="Young C.C."/>
        </authorList>
    </citation>
    <scope>NUCLEOTIDE SEQUENCE [LARGE SCALE GENOMIC DNA]</scope>
    <source>
        <strain evidence="7 8">KCTC 52183</strain>
    </source>
</reference>
<gene>
    <name evidence="7" type="ORF">E0D97_15655</name>
</gene>
<proteinExistence type="inferred from homology"/>
<evidence type="ECO:0000313" key="8">
    <source>
        <dbReference type="Proteomes" id="UP000291301"/>
    </source>
</evidence>
<evidence type="ECO:0000256" key="1">
    <source>
        <dbReference type="ARBA" id="ARBA00009156"/>
    </source>
</evidence>
<dbReference type="PIRSF" id="PIRSF000538">
    <property type="entry name" value="GlpK"/>
    <property type="match status" value="1"/>
</dbReference>
<comment type="caution">
    <text evidence="7">The sequence shown here is derived from an EMBL/GenBank/DDBJ whole genome shotgun (WGS) entry which is preliminary data.</text>
</comment>
<dbReference type="InterPro" id="IPR018484">
    <property type="entry name" value="FGGY_N"/>
</dbReference>
<accession>A0A4R0P8W9</accession>